<evidence type="ECO:0000313" key="1">
    <source>
        <dbReference type="EMBL" id="RGY05602.1"/>
    </source>
</evidence>
<proteinExistence type="predicted"/>
<accession>A0A413IAL6</accession>
<protein>
    <submittedName>
        <fullName evidence="1">DUF4843 domain-containing protein</fullName>
    </submittedName>
</protein>
<dbReference type="EMBL" id="QSCO01000017">
    <property type="protein sequence ID" value="RGY05602.1"/>
    <property type="molecule type" value="Genomic_DNA"/>
</dbReference>
<reference evidence="1 2" key="1">
    <citation type="submission" date="2018-08" db="EMBL/GenBank/DDBJ databases">
        <title>A genome reference for cultivated species of the human gut microbiota.</title>
        <authorList>
            <person name="Zou Y."/>
            <person name="Xue W."/>
            <person name="Luo G."/>
        </authorList>
    </citation>
    <scope>NUCLEOTIDE SEQUENCE [LARGE SCALE GENOMIC DNA]</scope>
    <source>
        <strain evidence="1 2">OF03-11</strain>
    </source>
</reference>
<sequence>MSRLIMYFRFLLLKRIMEIGIKNKIMKVMFMEKLYRRMILLVAGLGCLACSEQETPVYEGLDFVNLESKQVSLSFDLLPVEDTLLTFNVKVMGYLAENEREVQVVATEGTTAQEGTDFRMEKCTIPANEIAGELKCRVFKPVGLQEGDSLIINLLLKDSEDLLAGIRTTAKIKIEAGLPSVWSGDWWTNYCHELVYGTYLKEKFRFLIRILKSVEKVNTVGMDIGARSDWQLYFYTELTKFEKDNGPLIDEETGERVTFPGTF</sequence>
<gene>
    <name evidence="1" type="ORF">DXA53_12580</name>
</gene>
<organism evidence="1 2">
    <name type="scientific">Odoribacter splanchnicus</name>
    <dbReference type="NCBI Taxonomy" id="28118"/>
    <lineage>
        <taxon>Bacteria</taxon>
        <taxon>Pseudomonadati</taxon>
        <taxon>Bacteroidota</taxon>
        <taxon>Bacteroidia</taxon>
        <taxon>Bacteroidales</taxon>
        <taxon>Odoribacteraceae</taxon>
        <taxon>Odoribacter</taxon>
    </lineage>
</organism>
<dbReference type="Pfam" id="PF16132">
    <property type="entry name" value="DUF4843"/>
    <property type="match status" value="1"/>
</dbReference>
<evidence type="ECO:0000313" key="2">
    <source>
        <dbReference type="Proteomes" id="UP000284434"/>
    </source>
</evidence>
<dbReference type="AlphaFoldDB" id="A0A413IAL6"/>
<comment type="caution">
    <text evidence="1">The sequence shown here is derived from an EMBL/GenBank/DDBJ whole genome shotgun (WGS) entry which is preliminary data.</text>
</comment>
<name>A0A413IAL6_9BACT</name>
<dbReference type="Proteomes" id="UP000284434">
    <property type="component" value="Unassembled WGS sequence"/>
</dbReference>
<dbReference type="InterPro" id="IPR032299">
    <property type="entry name" value="DUF4843"/>
</dbReference>